<evidence type="ECO:0000256" key="2">
    <source>
        <dbReference type="RuleBase" id="RU003749"/>
    </source>
</evidence>
<dbReference type="CDD" id="cd07043">
    <property type="entry name" value="STAS_anti-anti-sigma_factors"/>
    <property type="match status" value="1"/>
</dbReference>
<accession>A0A9D1ZLZ4</accession>
<evidence type="ECO:0000313" key="5">
    <source>
        <dbReference type="Proteomes" id="UP000886851"/>
    </source>
</evidence>
<name>A0A9D1ZLZ4_9BACE</name>
<comment type="similarity">
    <text evidence="1 2">Belongs to the anti-sigma-factor antagonist family.</text>
</comment>
<dbReference type="InterPro" id="IPR036513">
    <property type="entry name" value="STAS_dom_sf"/>
</dbReference>
<dbReference type="Gene3D" id="3.30.750.24">
    <property type="entry name" value="STAS domain"/>
    <property type="match status" value="1"/>
</dbReference>
<sequence>MNAEVHKVGCVLDASSSKDEQQAILSILDEGKSVILDLSGCTYVSSAGLRVMLYSYKVASSNGLNVYLIGVSKEVREVMSITGFEHFFKYFDSVEDCQNQIG</sequence>
<gene>
    <name evidence="4" type="ORF">H9824_07655</name>
</gene>
<evidence type="ECO:0000259" key="3">
    <source>
        <dbReference type="PROSITE" id="PS50801"/>
    </source>
</evidence>
<dbReference type="Proteomes" id="UP000886851">
    <property type="component" value="Unassembled WGS sequence"/>
</dbReference>
<comment type="caution">
    <text evidence="4">The sequence shown here is derived from an EMBL/GenBank/DDBJ whole genome shotgun (WGS) entry which is preliminary data.</text>
</comment>
<dbReference type="Pfam" id="PF01740">
    <property type="entry name" value="STAS"/>
    <property type="match status" value="1"/>
</dbReference>
<dbReference type="GO" id="GO:0043856">
    <property type="term" value="F:anti-sigma factor antagonist activity"/>
    <property type="evidence" value="ECO:0007669"/>
    <property type="project" value="InterPro"/>
</dbReference>
<feature type="domain" description="STAS" evidence="3">
    <location>
        <begin position="1"/>
        <end position="101"/>
    </location>
</feature>
<reference evidence="4" key="1">
    <citation type="journal article" date="2021" name="PeerJ">
        <title>Extensive microbial diversity within the chicken gut microbiome revealed by metagenomics and culture.</title>
        <authorList>
            <person name="Gilroy R."/>
            <person name="Ravi A."/>
            <person name="Getino M."/>
            <person name="Pursley I."/>
            <person name="Horton D.L."/>
            <person name="Alikhan N.F."/>
            <person name="Baker D."/>
            <person name="Gharbi K."/>
            <person name="Hall N."/>
            <person name="Watson M."/>
            <person name="Adriaenssens E.M."/>
            <person name="Foster-Nyarko E."/>
            <person name="Jarju S."/>
            <person name="Secka A."/>
            <person name="Antonio M."/>
            <person name="Oren A."/>
            <person name="Chaudhuri R.R."/>
            <person name="La Ragione R."/>
            <person name="Hildebrand F."/>
            <person name="Pallen M.J."/>
        </authorList>
    </citation>
    <scope>NUCLEOTIDE SEQUENCE</scope>
    <source>
        <strain evidence="4">Gambia2-208</strain>
    </source>
</reference>
<dbReference type="PANTHER" id="PTHR33495">
    <property type="entry name" value="ANTI-SIGMA FACTOR ANTAGONIST TM_1081-RELATED-RELATED"/>
    <property type="match status" value="1"/>
</dbReference>
<dbReference type="PANTHER" id="PTHR33495:SF14">
    <property type="entry name" value="ANTI-SIGMA FACTOR ANTAGONIST"/>
    <property type="match status" value="1"/>
</dbReference>
<dbReference type="InterPro" id="IPR002645">
    <property type="entry name" value="STAS_dom"/>
</dbReference>
<dbReference type="InterPro" id="IPR003658">
    <property type="entry name" value="Anti-sigma_ant"/>
</dbReference>
<dbReference type="NCBIfam" id="TIGR00377">
    <property type="entry name" value="ant_ant_sig"/>
    <property type="match status" value="1"/>
</dbReference>
<dbReference type="PROSITE" id="PS50801">
    <property type="entry name" value="STAS"/>
    <property type="match status" value="1"/>
</dbReference>
<reference evidence="4" key="2">
    <citation type="submission" date="2021-04" db="EMBL/GenBank/DDBJ databases">
        <authorList>
            <person name="Gilroy R."/>
        </authorList>
    </citation>
    <scope>NUCLEOTIDE SEQUENCE</scope>
    <source>
        <strain evidence="4">Gambia2-208</strain>
    </source>
</reference>
<dbReference type="SUPFAM" id="SSF52091">
    <property type="entry name" value="SpoIIaa-like"/>
    <property type="match status" value="1"/>
</dbReference>
<protein>
    <recommendedName>
        <fullName evidence="2">Anti-sigma factor antagonist</fullName>
    </recommendedName>
</protein>
<dbReference type="EMBL" id="DXCV01000051">
    <property type="protein sequence ID" value="HIY88562.1"/>
    <property type="molecule type" value="Genomic_DNA"/>
</dbReference>
<organism evidence="4 5">
    <name type="scientific">Candidatus Bacteroides pullicola</name>
    <dbReference type="NCBI Taxonomy" id="2838475"/>
    <lineage>
        <taxon>Bacteria</taxon>
        <taxon>Pseudomonadati</taxon>
        <taxon>Bacteroidota</taxon>
        <taxon>Bacteroidia</taxon>
        <taxon>Bacteroidales</taxon>
        <taxon>Bacteroidaceae</taxon>
        <taxon>Bacteroides</taxon>
    </lineage>
</organism>
<proteinExistence type="inferred from homology"/>
<evidence type="ECO:0000313" key="4">
    <source>
        <dbReference type="EMBL" id="HIY88562.1"/>
    </source>
</evidence>
<dbReference type="AlphaFoldDB" id="A0A9D1ZLZ4"/>
<evidence type="ECO:0000256" key="1">
    <source>
        <dbReference type="ARBA" id="ARBA00009013"/>
    </source>
</evidence>